<proteinExistence type="predicted"/>
<gene>
    <name evidence="3" type="ORF">KTH90_02520</name>
</gene>
<feature type="domain" description="DUF58" evidence="2">
    <location>
        <begin position="196"/>
        <end position="238"/>
    </location>
</feature>
<protein>
    <submittedName>
        <fullName evidence="3">DUF58 domain-containing protein</fullName>
    </submittedName>
</protein>
<keyword evidence="1" id="KW-1133">Transmembrane helix</keyword>
<evidence type="ECO:0000259" key="2">
    <source>
        <dbReference type="Pfam" id="PF01882"/>
    </source>
</evidence>
<evidence type="ECO:0000256" key="1">
    <source>
        <dbReference type="SAM" id="Phobius"/>
    </source>
</evidence>
<dbReference type="RefSeq" id="WP_238726202.1">
    <property type="nucleotide sequence ID" value="NZ_JAHQCX010000001.1"/>
</dbReference>
<dbReference type="EMBL" id="JAHQCX010000001">
    <property type="protein sequence ID" value="MBU9724881.1"/>
    <property type="molecule type" value="Genomic_DNA"/>
</dbReference>
<sequence length="363" mass="42049">MSILIYLLLLAGTFYLQIMFRWPGGIPLLACELVLPVFCLLLSWYLHRCIRAECRTPVVMAERGEDIPVELRIQNRSLLPASYIRISLECRYGNSDQGQRLKIEASIDGKSDRKATYRIIPSYCGRLDIRIHSFRIYDYLKLLFFRIRVEQPSQVYILPAAYPVNIHAGNKIQNFLMDSDEYAKDRPGDDPSEIFDIREYRPGDRPERIHWKLSAREDELYVKEFSQPVGAAVLLLLEGKDWPATPEQWNGMLETAVSFSRSLLSLSCSHYIAWPDRVGREIVRCLVKDEETFYEMIRRLLSLDISTFGQNALFEYEDAYPNMRFASILVLNTDLELITNGDVTAEFSPADLKSQLESLEFYL</sequence>
<evidence type="ECO:0000313" key="4">
    <source>
        <dbReference type="Proteomes" id="UP001314681"/>
    </source>
</evidence>
<reference evidence="3 4" key="1">
    <citation type="submission" date="2021-06" db="EMBL/GenBank/DDBJ databases">
        <title>Description of novel taxa of the family Lachnospiraceae.</title>
        <authorList>
            <person name="Chaplin A.V."/>
            <person name="Sokolova S.R."/>
            <person name="Pikina A.P."/>
            <person name="Korzhanova M."/>
            <person name="Belova V."/>
            <person name="Korostin D."/>
            <person name="Efimov B.A."/>
        </authorList>
    </citation>
    <scope>NUCLEOTIDE SEQUENCE [LARGE SCALE GENOMIC DNA]</scope>
    <source>
        <strain evidence="3 4">ASD4241</strain>
    </source>
</reference>
<dbReference type="InterPro" id="IPR002881">
    <property type="entry name" value="DUF58"/>
</dbReference>
<evidence type="ECO:0000313" key="3">
    <source>
        <dbReference type="EMBL" id="MBU9724881.1"/>
    </source>
</evidence>
<keyword evidence="4" id="KW-1185">Reference proteome</keyword>
<feature type="transmembrane region" description="Helical" evidence="1">
    <location>
        <begin position="26"/>
        <end position="46"/>
    </location>
</feature>
<keyword evidence="1" id="KW-0812">Transmembrane</keyword>
<comment type="caution">
    <text evidence="3">The sequence shown here is derived from an EMBL/GenBank/DDBJ whole genome shotgun (WGS) entry which is preliminary data.</text>
</comment>
<dbReference type="Pfam" id="PF01882">
    <property type="entry name" value="DUF58"/>
    <property type="match status" value="1"/>
</dbReference>
<dbReference type="PANTHER" id="PTHR34351">
    <property type="entry name" value="SLR1927 PROTEIN-RELATED"/>
    <property type="match status" value="1"/>
</dbReference>
<organism evidence="3 4">
    <name type="scientific">Diplocloster modestus</name>
    <dbReference type="NCBI Taxonomy" id="2850322"/>
    <lineage>
        <taxon>Bacteria</taxon>
        <taxon>Bacillati</taxon>
        <taxon>Bacillota</taxon>
        <taxon>Clostridia</taxon>
        <taxon>Lachnospirales</taxon>
        <taxon>Lachnospiraceae</taxon>
        <taxon>Diplocloster</taxon>
    </lineage>
</organism>
<accession>A0ABS6K2Z1</accession>
<dbReference type="PANTHER" id="PTHR34351:SF1">
    <property type="entry name" value="SLR1927 PROTEIN"/>
    <property type="match status" value="1"/>
</dbReference>
<keyword evidence="1" id="KW-0472">Membrane</keyword>
<name>A0ABS6K2Z1_9FIRM</name>
<dbReference type="Proteomes" id="UP001314681">
    <property type="component" value="Unassembled WGS sequence"/>
</dbReference>